<dbReference type="EMBL" id="MU154632">
    <property type="protein sequence ID" value="KAF9490825.1"/>
    <property type="molecule type" value="Genomic_DNA"/>
</dbReference>
<feature type="non-terminal residue" evidence="2">
    <location>
        <position position="94"/>
    </location>
</feature>
<evidence type="ECO:0000313" key="3">
    <source>
        <dbReference type="Proteomes" id="UP000807025"/>
    </source>
</evidence>
<dbReference type="InterPro" id="IPR040521">
    <property type="entry name" value="KDZ"/>
</dbReference>
<proteinExistence type="predicted"/>
<feature type="region of interest" description="Disordered" evidence="1">
    <location>
        <begin position="1"/>
        <end position="20"/>
    </location>
</feature>
<dbReference type="Pfam" id="PF18758">
    <property type="entry name" value="KDZ"/>
    <property type="match status" value="1"/>
</dbReference>
<gene>
    <name evidence="2" type="ORF">BDN71DRAFT_1373309</name>
</gene>
<keyword evidence="3" id="KW-1185">Reference proteome</keyword>
<accession>A0A9P6DCY1</accession>
<organism evidence="2 3">
    <name type="scientific">Pleurotus eryngii</name>
    <name type="common">Boletus of the steppes</name>
    <dbReference type="NCBI Taxonomy" id="5323"/>
    <lineage>
        <taxon>Eukaryota</taxon>
        <taxon>Fungi</taxon>
        <taxon>Dikarya</taxon>
        <taxon>Basidiomycota</taxon>
        <taxon>Agaricomycotina</taxon>
        <taxon>Agaricomycetes</taxon>
        <taxon>Agaricomycetidae</taxon>
        <taxon>Agaricales</taxon>
        <taxon>Pleurotineae</taxon>
        <taxon>Pleurotaceae</taxon>
        <taxon>Pleurotus</taxon>
    </lineage>
</organism>
<feature type="non-terminal residue" evidence="2">
    <location>
        <position position="1"/>
    </location>
</feature>
<evidence type="ECO:0000313" key="2">
    <source>
        <dbReference type="EMBL" id="KAF9490825.1"/>
    </source>
</evidence>
<evidence type="ECO:0000256" key="1">
    <source>
        <dbReference type="SAM" id="MobiDB-lite"/>
    </source>
</evidence>
<reference evidence="2" key="1">
    <citation type="submission" date="2020-11" db="EMBL/GenBank/DDBJ databases">
        <authorList>
            <consortium name="DOE Joint Genome Institute"/>
            <person name="Ahrendt S."/>
            <person name="Riley R."/>
            <person name="Andreopoulos W."/>
            <person name="Labutti K."/>
            <person name="Pangilinan J."/>
            <person name="Ruiz-Duenas F.J."/>
            <person name="Barrasa J.M."/>
            <person name="Sanchez-Garcia M."/>
            <person name="Camarero S."/>
            <person name="Miyauchi S."/>
            <person name="Serrano A."/>
            <person name="Linde D."/>
            <person name="Babiker R."/>
            <person name="Drula E."/>
            <person name="Ayuso-Fernandez I."/>
            <person name="Pacheco R."/>
            <person name="Padilla G."/>
            <person name="Ferreira P."/>
            <person name="Barriuso J."/>
            <person name="Kellner H."/>
            <person name="Castanera R."/>
            <person name="Alfaro M."/>
            <person name="Ramirez L."/>
            <person name="Pisabarro A.G."/>
            <person name="Kuo A."/>
            <person name="Tritt A."/>
            <person name="Lipzen A."/>
            <person name="He G."/>
            <person name="Yan M."/>
            <person name="Ng V."/>
            <person name="Cullen D."/>
            <person name="Martin F."/>
            <person name="Rosso M.-N."/>
            <person name="Henrissat B."/>
            <person name="Hibbett D."/>
            <person name="Martinez A.T."/>
            <person name="Grigoriev I.V."/>
        </authorList>
    </citation>
    <scope>NUCLEOTIDE SEQUENCE</scope>
    <source>
        <strain evidence="2">ATCC 90797</strain>
    </source>
</reference>
<dbReference type="AlphaFoldDB" id="A0A9P6DCY1"/>
<name>A0A9P6DCY1_PLEER</name>
<dbReference type="Proteomes" id="UP000807025">
    <property type="component" value="Unassembled WGS sequence"/>
</dbReference>
<feature type="compositionally biased region" description="Basic residues" evidence="1">
    <location>
        <begin position="1"/>
        <end position="10"/>
    </location>
</feature>
<comment type="caution">
    <text evidence="2">The sequence shown here is derived from an EMBL/GenBank/DDBJ whole genome shotgun (WGS) entry which is preliminary data.</text>
</comment>
<protein>
    <submittedName>
        <fullName evidence="2">Uncharacterized protein</fullName>
    </submittedName>
</protein>
<sequence>DANFKQKNRLRSTDGRDPALGPGWATFVAEVPYFAHLSNYVDQEEINHCVGFAALWSANTRRSKGLRATGVGSVSCARSDMFRPNGLGDLQKGE</sequence>
<dbReference type="OrthoDB" id="3192989at2759"/>